<name>A0AAV0SZN1_HYABA</name>
<feature type="region of interest" description="Disordered" evidence="1">
    <location>
        <begin position="1"/>
        <end position="76"/>
    </location>
</feature>
<reference evidence="2" key="1">
    <citation type="submission" date="2022-12" db="EMBL/GenBank/DDBJ databases">
        <authorList>
            <person name="Webb A."/>
        </authorList>
    </citation>
    <scope>NUCLEOTIDE SEQUENCE</scope>
    <source>
        <strain evidence="2">Hp1</strain>
    </source>
</reference>
<accession>A0AAV0SZN1</accession>
<proteinExistence type="predicted"/>
<keyword evidence="3" id="KW-1185">Reference proteome</keyword>
<feature type="region of interest" description="Disordered" evidence="1">
    <location>
        <begin position="98"/>
        <end position="119"/>
    </location>
</feature>
<dbReference type="AlphaFoldDB" id="A0AAV0SZN1"/>
<dbReference type="Proteomes" id="UP001162031">
    <property type="component" value="Unassembled WGS sequence"/>
</dbReference>
<comment type="caution">
    <text evidence="2">The sequence shown here is derived from an EMBL/GenBank/DDBJ whole genome shotgun (WGS) entry which is preliminary data.</text>
</comment>
<protein>
    <recommendedName>
        <fullName evidence="4">ELM2 domain-containing protein</fullName>
    </recommendedName>
</protein>
<gene>
    <name evidence="2" type="ORF">HBR001_LOCUS301</name>
</gene>
<evidence type="ECO:0008006" key="4">
    <source>
        <dbReference type="Google" id="ProtNLM"/>
    </source>
</evidence>
<evidence type="ECO:0000256" key="1">
    <source>
        <dbReference type="SAM" id="MobiDB-lite"/>
    </source>
</evidence>
<organism evidence="2 3">
    <name type="scientific">Hyaloperonospora brassicae</name>
    <name type="common">Brassica downy mildew</name>
    <name type="synonym">Peronospora brassicae</name>
    <dbReference type="NCBI Taxonomy" id="162125"/>
    <lineage>
        <taxon>Eukaryota</taxon>
        <taxon>Sar</taxon>
        <taxon>Stramenopiles</taxon>
        <taxon>Oomycota</taxon>
        <taxon>Peronosporomycetes</taxon>
        <taxon>Peronosporales</taxon>
        <taxon>Peronosporaceae</taxon>
        <taxon>Hyaloperonospora</taxon>
    </lineage>
</organism>
<evidence type="ECO:0000313" key="2">
    <source>
        <dbReference type="EMBL" id="CAI5709566.1"/>
    </source>
</evidence>
<feature type="compositionally biased region" description="Basic and acidic residues" evidence="1">
    <location>
        <begin position="27"/>
        <end position="40"/>
    </location>
</feature>
<sequence>MQKMRPEPGGPRACNVSDPNQCIAGLRRGDSERRGEKKEEELEQERVDEEAKAEKAQKEEEMKKVGKDEAKENEQVLQAARVPYGEGDSRTIEAEQVNQHGGLLCAEDAEGSDEEKARA</sequence>
<evidence type="ECO:0000313" key="3">
    <source>
        <dbReference type="Proteomes" id="UP001162031"/>
    </source>
</evidence>
<dbReference type="EMBL" id="CANTFL010000034">
    <property type="protein sequence ID" value="CAI5709566.1"/>
    <property type="molecule type" value="Genomic_DNA"/>
</dbReference>
<feature type="compositionally biased region" description="Basic and acidic residues" evidence="1">
    <location>
        <begin position="49"/>
        <end position="74"/>
    </location>
</feature>